<dbReference type="AlphaFoldDB" id="A0A4Q7NAR9"/>
<gene>
    <name evidence="2" type="ORF">EV189_3488</name>
</gene>
<dbReference type="GO" id="GO:0016301">
    <property type="term" value="F:kinase activity"/>
    <property type="evidence" value="ECO:0007669"/>
    <property type="project" value="UniProtKB-KW"/>
</dbReference>
<dbReference type="SUPFAM" id="SSF56112">
    <property type="entry name" value="Protein kinase-like (PK-like)"/>
    <property type="match status" value="1"/>
</dbReference>
<keyword evidence="2" id="KW-0418">Kinase</keyword>
<keyword evidence="2" id="KW-0808">Transferase</keyword>
<feature type="domain" description="Aminoglycoside phosphotransferase" evidence="1">
    <location>
        <begin position="44"/>
        <end position="257"/>
    </location>
</feature>
<proteinExistence type="predicted"/>
<organism evidence="2 3">
    <name type="scientific">Motilibacter rhizosphaerae</name>
    <dbReference type="NCBI Taxonomy" id="598652"/>
    <lineage>
        <taxon>Bacteria</taxon>
        <taxon>Bacillati</taxon>
        <taxon>Actinomycetota</taxon>
        <taxon>Actinomycetes</taxon>
        <taxon>Motilibacterales</taxon>
        <taxon>Motilibacteraceae</taxon>
        <taxon>Motilibacter</taxon>
    </lineage>
</organism>
<dbReference type="Gene3D" id="3.90.1200.10">
    <property type="match status" value="1"/>
</dbReference>
<dbReference type="Proteomes" id="UP000293638">
    <property type="component" value="Unassembled WGS sequence"/>
</dbReference>
<dbReference type="InterPro" id="IPR002575">
    <property type="entry name" value="Aminoglycoside_PTrfase"/>
</dbReference>
<dbReference type="InterPro" id="IPR011009">
    <property type="entry name" value="Kinase-like_dom_sf"/>
</dbReference>
<reference evidence="2 3" key="1">
    <citation type="submission" date="2019-02" db="EMBL/GenBank/DDBJ databases">
        <title>Genomic Encyclopedia of Type Strains, Phase IV (KMG-IV): sequencing the most valuable type-strain genomes for metagenomic binning, comparative biology and taxonomic classification.</title>
        <authorList>
            <person name="Goeker M."/>
        </authorList>
    </citation>
    <scope>NUCLEOTIDE SEQUENCE [LARGE SCALE GENOMIC DNA]</scope>
    <source>
        <strain evidence="2 3">DSM 45622</strain>
    </source>
</reference>
<evidence type="ECO:0000313" key="2">
    <source>
        <dbReference type="EMBL" id="RZS80009.1"/>
    </source>
</evidence>
<dbReference type="EMBL" id="SGXD01000005">
    <property type="protein sequence ID" value="RZS80009.1"/>
    <property type="molecule type" value="Genomic_DNA"/>
</dbReference>
<dbReference type="Gene3D" id="3.30.200.20">
    <property type="entry name" value="Phosphorylase Kinase, domain 1"/>
    <property type="match status" value="1"/>
</dbReference>
<evidence type="ECO:0000259" key="1">
    <source>
        <dbReference type="Pfam" id="PF01636"/>
    </source>
</evidence>
<comment type="caution">
    <text evidence="2">The sequence shown here is derived from an EMBL/GenBank/DDBJ whole genome shotgun (WGS) entry which is preliminary data.</text>
</comment>
<dbReference type="PANTHER" id="PTHR21310">
    <property type="entry name" value="AMINOGLYCOSIDE PHOSPHOTRANSFERASE-RELATED-RELATED"/>
    <property type="match status" value="1"/>
</dbReference>
<keyword evidence="3" id="KW-1185">Reference proteome</keyword>
<protein>
    <submittedName>
        <fullName evidence="2">Aminoglycoside phosphotransferase (APT) family kinase protein</fullName>
    </submittedName>
</protein>
<evidence type="ECO:0000313" key="3">
    <source>
        <dbReference type="Proteomes" id="UP000293638"/>
    </source>
</evidence>
<sequence>MPDLTDDAPLMHADEVRVSADLVRRLVAGQHPQWAHLPVEHLSSSGTDNAMFRLGDELTVRLPRIPSVVHNVEHEWRWLREIAPQLPVATPVPVALGEPGEGFPFPWSVCTFVPGQNPDVVDEAFVHDLAEFLRAFRALDVAGAPRRTKVALAARDAEVRECIAAVADLVDTERTTAAWEVLRDAPVAELPGPWVHGDITGGNLLVRGGRLAGVLDFSGCGLGDPAVDLAVAWNLLPERLRDPFWKATGADDATWVRSAGWALSQALIQLPYYRETNIPLATNAQHVIRETVPYALAR</sequence>
<dbReference type="RefSeq" id="WP_231116516.1">
    <property type="nucleotide sequence ID" value="NZ_SGXD01000005.1"/>
</dbReference>
<dbReference type="PANTHER" id="PTHR21310:SF42">
    <property type="entry name" value="BIFUNCTIONAL AAC_APH"/>
    <property type="match status" value="1"/>
</dbReference>
<name>A0A4Q7NAR9_9ACTN</name>
<accession>A0A4Q7NAR9</accession>
<dbReference type="Pfam" id="PF01636">
    <property type="entry name" value="APH"/>
    <property type="match status" value="1"/>
</dbReference>
<dbReference type="InterPro" id="IPR051678">
    <property type="entry name" value="AGP_Transferase"/>
</dbReference>
<dbReference type="CDD" id="cd05155">
    <property type="entry name" value="APH_ChoK_like_1"/>
    <property type="match status" value="1"/>
</dbReference>